<comment type="similarity">
    <text evidence="1">Belongs to the CapA family.</text>
</comment>
<reference evidence="3 4" key="1">
    <citation type="submission" date="2019-10" db="EMBL/GenBank/DDBJ databases">
        <title>Whole genome shotgun sequence of Acrocarpospora pleiomorpha NBRC 16267.</title>
        <authorList>
            <person name="Ichikawa N."/>
            <person name="Kimura A."/>
            <person name="Kitahashi Y."/>
            <person name="Komaki H."/>
            <person name="Oguchi A."/>
        </authorList>
    </citation>
    <scope>NUCLEOTIDE SEQUENCE [LARGE SCALE GENOMIC DNA]</scope>
    <source>
        <strain evidence="3 4">NBRC 16267</strain>
    </source>
</reference>
<feature type="domain" description="Capsule synthesis protein CapA" evidence="2">
    <location>
        <begin position="1"/>
        <end position="265"/>
    </location>
</feature>
<sequence length="346" mass="37376">MVVIGDLNFMNVTDPAGPLRRVRGELEKADVRFANLECCFVAPRAGRSVDGEGFHADPAVAVALRDAGIDAVGTANNVNYGTEAITSSIRTLDECGVAHAGSGVDAAAAFAPVVVTVAGGVRIGFLQRTAVYWPTDHEAGPRSPGVAAFRCHTAYRVPMHKTHPEIPPLNRPGVPPEVITWPDRDHLDRLRADVAALRDACDIVVVSLHWGLKRDVLSYMKDIAHAVIDEGADVVMGHGPHFALPVELYHGKPIFYGLGSFSFHTGHYGREHGDWAGLLGRVDLDGRDVMACTLRLVRHNDVNETYFCDPADESDEINEIAVRMERLGSRLEVDGDVLVVKPASVG</sequence>
<accession>A0A5M3XGQ8</accession>
<dbReference type="InterPro" id="IPR019079">
    <property type="entry name" value="Capsule_synth_CapA"/>
</dbReference>
<dbReference type="EMBL" id="BLAF01000018">
    <property type="protein sequence ID" value="GES20717.1"/>
    <property type="molecule type" value="Genomic_DNA"/>
</dbReference>
<protein>
    <submittedName>
        <fullName evidence="3">Poly-gamma-glutamate biosynthesis protein</fullName>
    </submittedName>
</protein>
<dbReference type="PANTHER" id="PTHR33393">
    <property type="entry name" value="POLYGLUTAMINE SYNTHESIS ACCESSORY PROTEIN RV0574C-RELATED"/>
    <property type="match status" value="1"/>
</dbReference>
<evidence type="ECO:0000313" key="4">
    <source>
        <dbReference type="Proteomes" id="UP000377595"/>
    </source>
</evidence>
<dbReference type="Proteomes" id="UP000377595">
    <property type="component" value="Unassembled WGS sequence"/>
</dbReference>
<name>A0A5M3XGQ8_9ACTN</name>
<dbReference type="InterPro" id="IPR052169">
    <property type="entry name" value="CW_Biosynth-Accessory"/>
</dbReference>
<dbReference type="Pfam" id="PF09587">
    <property type="entry name" value="PGA_cap"/>
    <property type="match status" value="1"/>
</dbReference>
<dbReference type="InterPro" id="IPR029052">
    <property type="entry name" value="Metallo-depent_PP-like"/>
</dbReference>
<evidence type="ECO:0000313" key="3">
    <source>
        <dbReference type="EMBL" id="GES20717.1"/>
    </source>
</evidence>
<dbReference type="PANTHER" id="PTHR33393:SF13">
    <property type="entry name" value="PGA BIOSYNTHESIS PROTEIN CAPA"/>
    <property type="match status" value="1"/>
</dbReference>
<gene>
    <name evidence="3" type="primary">pgsA_1</name>
    <name evidence="3" type="ORF">Aple_036130</name>
</gene>
<dbReference type="SUPFAM" id="SSF56300">
    <property type="entry name" value="Metallo-dependent phosphatases"/>
    <property type="match status" value="1"/>
</dbReference>
<proteinExistence type="inferred from homology"/>
<evidence type="ECO:0000259" key="2">
    <source>
        <dbReference type="SMART" id="SM00854"/>
    </source>
</evidence>
<dbReference type="SMART" id="SM00854">
    <property type="entry name" value="PGA_cap"/>
    <property type="match status" value="1"/>
</dbReference>
<keyword evidence="4" id="KW-1185">Reference proteome</keyword>
<evidence type="ECO:0000256" key="1">
    <source>
        <dbReference type="ARBA" id="ARBA00005662"/>
    </source>
</evidence>
<dbReference type="Gene3D" id="3.60.21.10">
    <property type="match status" value="1"/>
</dbReference>
<organism evidence="3 4">
    <name type="scientific">Acrocarpospora pleiomorpha</name>
    <dbReference type="NCBI Taxonomy" id="90975"/>
    <lineage>
        <taxon>Bacteria</taxon>
        <taxon>Bacillati</taxon>
        <taxon>Actinomycetota</taxon>
        <taxon>Actinomycetes</taxon>
        <taxon>Streptosporangiales</taxon>
        <taxon>Streptosporangiaceae</taxon>
        <taxon>Acrocarpospora</taxon>
    </lineage>
</organism>
<comment type="caution">
    <text evidence="3">The sequence shown here is derived from an EMBL/GenBank/DDBJ whole genome shotgun (WGS) entry which is preliminary data.</text>
</comment>
<dbReference type="AlphaFoldDB" id="A0A5M3XGQ8"/>